<reference evidence="2 3" key="1">
    <citation type="journal article" date="2006" name="Science">
        <title>Genome of rice cluster I archaea -- the key methane producers in the rice rhizosphere.</title>
        <authorList>
            <person name="Erkel C."/>
            <person name="Kube M."/>
            <person name="Reinhardt R."/>
            <person name="Liesack W."/>
        </authorList>
    </citation>
    <scope>NUCLEOTIDE SEQUENCE [LARGE SCALE GENOMIC DNA]</scope>
    <source>
        <strain evidence="3">DSM 22066 / NBRC 105507 / MRE50</strain>
    </source>
</reference>
<evidence type="ECO:0000313" key="3">
    <source>
        <dbReference type="Proteomes" id="UP000000663"/>
    </source>
</evidence>
<proteinExistence type="predicted"/>
<keyword evidence="3" id="KW-1185">Reference proteome</keyword>
<feature type="transmembrane region" description="Helical" evidence="1">
    <location>
        <begin position="182"/>
        <end position="200"/>
    </location>
</feature>
<protein>
    <recommendedName>
        <fullName evidence="4">ABC-type transport system, permease component</fullName>
    </recommendedName>
</protein>
<accession>Q0W5R3</accession>
<dbReference type="eggNOG" id="arCOG02436">
    <property type="taxonomic scope" value="Archaea"/>
</dbReference>
<feature type="transmembrane region" description="Helical" evidence="1">
    <location>
        <begin position="109"/>
        <end position="135"/>
    </location>
</feature>
<organism evidence="2 3">
    <name type="scientific">Methanocella arvoryzae (strain DSM 22066 / NBRC 105507 / MRE50)</name>
    <dbReference type="NCBI Taxonomy" id="351160"/>
    <lineage>
        <taxon>Archaea</taxon>
        <taxon>Methanobacteriati</taxon>
        <taxon>Methanobacteriota</taxon>
        <taxon>Stenosarchaea group</taxon>
        <taxon>Methanomicrobia</taxon>
        <taxon>Methanocellales</taxon>
        <taxon>Methanocellaceae</taxon>
        <taxon>Methanocella</taxon>
    </lineage>
</organism>
<dbReference type="RefSeq" id="WP_012036240.1">
    <property type="nucleotide sequence ID" value="NC_009464.1"/>
</dbReference>
<sequence length="270" mass="29815">MSDQARVTLCIASCEFSKLCMSPIVIVFVMLMIILSLTNAAGCSVVLPRFSFMSHDEAFFFVGLGNFLWNFSSLFSFLSVCITIVSFSDEKKGAFRVLLTKPVYRRNVIGGKLFGILSFLFLMMAFTVSIFVSLIMVVYGGPGSLSELFLRSGSFVLLLFLNCSFSVGLSTFFCILLGKAEAMMASIAFIALEYLARTPWVPSFLGDLEIINPVSLYLSAFSCGINQNLYSTSIPYLSWASHALPYVVLMVAEVVVITLINCTIFNKEEL</sequence>
<dbReference type="GO" id="GO:0140359">
    <property type="term" value="F:ABC-type transporter activity"/>
    <property type="evidence" value="ECO:0007669"/>
    <property type="project" value="InterPro"/>
</dbReference>
<gene>
    <name evidence="2" type="ORF">RCIX936</name>
</gene>
<dbReference type="PATRIC" id="fig|351160.9.peg.1962"/>
<name>Q0W5R3_METAR</name>
<feature type="transmembrane region" description="Helical" evidence="1">
    <location>
        <begin position="67"/>
        <end position="88"/>
    </location>
</feature>
<feature type="transmembrane region" description="Helical" evidence="1">
    <location>
        <begin position="155"/>
        <end position="175"/>
    </location>
</feature>
<dbReference type="Pfam" id="PF12679">
    <property type="entry name" value="ABC2_membrane_2"/>
    <property type="match status" value="1"/>
</dbReference>
<keyword evidence="1" id="KW-1133">Transmembrane helix</keyword>
<dbReference type="GO" id="GO:0005886">
    <property type="term" value="C:plasma membrane"/>
    <property type="evidence" value="ECO:0007669"/>
    <property type="project" value="UniProtKB-SubCell"/>
</dbReference>
<evidence type="ECO:0000313" key="2">
    <source>
        <dbReference type="EMBL" id="CAJ36280.1"/>
    </source>
</evidence>
<evidence type="ECO:0008006" key="4">
    <source>
        <dbReference type="Google" id="ProtNLM"/>
    </source>
</evidence>
<feature type="transmembrane region" description="Helical" evidence="1">
    <location>
        <begin position="243"/>
        <end position="265"/>
    </location>
</feature>
<dbReference type="GeneID" id="5145026"/>
<dbReference type="KEGG" id="rci:RCIX936"/>
<dbReference type="OrthoDB" id="150997at2157"/>
<dbReference type="Proteomes" id="UP000000663">
    <property type="component" value="Chromosome"/>
</dbReference>
<dbReference type="AlphaFoldDB" id="Q0W5R3"/>
<feature type="transmembrane region" description="Helical" evidence="1">
    <location>
        <begin position="24"/>
        <end position="47"/>
    </location>
</feature>
<evidence type="ECO:0000256" key="1">
    <source>
        <dbReference type="SAM" id="Phobius"/>
    </source>
</evidence>
<keyword evidence="1" id="KW-0472">Membrane</keyword>
<dbReference type="STRING" id="351160.RCIX936"/>
<keyword evidence="1" id="KW-0812">Transmembrane</keyword>
<dbReference type="EMBL" id="AM114193">
    <property type="protein sequence ID" value="CAJ36280.1"/>
    <property type="molecule type" value="Genomic_DNA"/>
</dbReference>